<dbReference type="Proteomes" id="UP000267448">
    <property type="component" value="Unassembled WGS sequence"/>
</dbReference>
<comment type="caution">
    <text evidence="1">The sequence shown here is derived from an EMBL/GenBank/DDBJ whole genome shotgun (WGS) entry which is preliminary data.</text>
</comment>
<dbReference type="PANTHER" id="PTHR13308">
    <property type="entry name" value="NEDD4-BINDING PROTEIN 2-LIKE 1"/>
    <property type="match status" value="1"/>
</dbReference>
<dbReference type="Gene3D" id="3.40.50.300">
    <property type="entry name" value="P-loop containing nucleotide triphosphate hydrolases"/>
    <property type="match status" value="1"/>
</dbReference>
<dbReference type="AlphaFoldDB" id="A0A3S0IQ48"/>
<keyword evidence="2" id="KW-1185">Reference proteome</keyword>
<gene>
    <name evidence="1" type="ORF">EKG38_06655</name>
</gene>
<dbReference type="RefSeq" id="WP_126519508.1">
    <property type="nucleotide sequence ID" value="NZ_RXNU01000003.1"/>
</dbReference>
<reference evidence="1 2" key="1">
    <citation type="submission" date="2018-12" db="EMBL/GenBank/DDBJ databases">
        <authorList>
            <person name="Yu L."/>
        </authorList>
    </citation>
    <scope>NUCLEOTIDE SEQUENCE [LARGE SCALE GENOMIC DNA]</scope>
    <source>
        <strain evidence="1 2">HAW-EB2</strain>
    </source>
</reference>
<keyword evidence="1" id="KW-0067">ATP-binding</keyword>
<dbReference type="Pfam" id="PF13671">
    <property type="entry name" value="AAA_33"/>
    <property type="match status" value="1"/>
</dbReference>
<name>A0A3S0IQ48_9GAMM</name>
<sequence length="163" mass="18349">MEPTFSNAQAIAPSEPLKLVIIMRGLPGSGKSHWVDEFISGQTLEVADKVRRSGLFSTDSQFYRDGKYRFDSKRLSEYHQRNLTGFIHALSVSVPIVICDNTNLARWESMAYDASAEALGYRVRYVLIGDPLDEAHQVICAERNGHGVPLAQIKRMARQFEAF</sequence>
<evidence type="ECO:0000313" key="2">
    <source>
        <dbReference type="Proteomes" id="UP000267448"/>
    </source>
</evidence>
<accession>A0A3S0IQ48</accession>
<keyword evidence="1" id="KW-0547">Nucleotide-binding</keyword>
<proteinExistence type="predicted"/>
<dbReference type="EMBL" id="RXNU01000003">
    <property type="protein sequence ID" value="RTR39483.1"/>
    <property type="molecule type" value="Genomic_DNA"/>
</dbReference>
<protein>
    <submittedName>
        <fullName evidence="1">ATP-binding protein</fullName>
    </submittedName>
</protein>
<dbReference type="PANTHER" id="PTHR13308:SF40">
    <property type="entry name" value="NEDD4-BINDING PROTEIN 2-LIKE 1"/>
    <property type="match status" value="1"/>
</dbReference>
<dbReference type="InterPro" id="IPR026302">
    <property type="entry name" value="NEDD4-bd_p2"/>
</dbReference>
<dbReference type="GO" id="GO:0005524">
    <property type="term" value="F:ATP binding"/>
    <property type="evidence" value="ECO:0007669"/>
    <property type="project" value="UniProtKB-KW"/>
</dbReference>
<organism evidence="1 2">
    <name type="scientific">Shewanella canadensis</name>
    <dbReference type="NCBI Taxonomy" id="271096"/>
    <lineage>
        <taxon>Bacteria</taxon>
        <taxon>Pseudomonadati</taxon>
        <taxon>Pseudomonadota</taxon>
        <taxon>Gammaproteobacteria</taxon>
        <taxon>Alteromonadales</taxon>
        <taxon>Shewanellaceae</taxon>
        <taxon>Shewanella</taxon>
    </lineage>
</organism>
<evidence type="ECO:0000313" key="1">
    <source>
        <dbReference type="EMBL" id="RTR39483.1"/>
    </source>
</evidence>
<dbReference type="InterPro" id="IPR027417">
    <property type="entry name" value="P-loop_NTPase"/>
</dbReference>
<dbReference type="OrthoDB" id="6182772at2"/>
<dbReference type="SUPFAM" id="SSF52540">
    <property type="entry name" value="P-loop containing nucleoside triphosphate hydrolases"/>
    <property type="match status" value="1"/>
</dbReference>